<dbReference type="Proteomes" id="UP000242450">
    <property type="component" value="Chromosome 12"/>
</dbReference>
<proteinExistence type="predicted"/>
<protein>
    <submittedName>
        <fullName evidence="2">Uncharacterized protein</fullName>
    </submittedName>
</protein>
<reference evidence="2 3" key="1">
    <citation type="journal article" date="2018" name="Mol. Genet. Genomics">
        <title>The red deer Cervus elaphus genome CerEla1.0: sequencing, annotating, genes, and chromosomes.</title>
        <authorList>
            <person name="Bana N.A."/>
            <person name="Nyiri A."/>
            <person name="Nagy J."/>
            <person name="Frank K."/>
            <person name="Nagy T."/>
            <person name="Steger V."/>
            <person name="Schiller M."/>
            <person name="Lakatos P."/>
            <person name="Sugar L."/>
            <person name="Horn P."/>
            <person name="Barta E."/>
            <person name="Orosz L."/>
        </authorList>
    </citation>
    <scope>NUCLEOTIDE SEQUENCE [LARGE SCALE GENOMIC DNA]</scope>
    <source>
        <strain evidence="2">Hungarian</strain>
    </source>
</reference>
<dbReference type="EMBL" id="MKHE01000012">
    <property type="protein sequence ID" value="OWK09600.1"/>
    <property type="molecule type" value="Genomic_DNA"/>
</dbReference>
<organism evidence="2 3">
    <name type="scientific">Cervus elaphus hippelaphus</name>
    <name type="common">European red deer</name>
    <dbReference type="NCBI Taxonomy" id="46360"/>
    <lineage>
        <taxon>Eukaryota</taxon>
        <taxon>Metazoa</taxon>
        <taxon>Chordata</taxon>
        <taxon>Craniata</taxon>
        <taxon>Vertebrata</taxon>
        <taxon>Euteleostomi</taxon>
        <taxon>Mammalia</taxon>
        <taxon>Eutheria</taxon>
        <taxon>Laurasiatheria</taxon>
        <taxon>Artiodactyla</taxon>
        <taxon>Ruminantia</taxon>
        <taxon>Pecora</taxon>
        <taxon>Cervidae</taxon>
        <taxon>Cervinae</taxon>
        <taxon>Cervus</taxon>
    </lineage>
</organism>
<sequence length="41" mass="4596">MWLLELNTHLLWLQLEMCMPGGAIQRGSWACPIQCPPSTGL</sequence>
<feature type="signal peptide" evidence="1">
    <location>
        <begin position="1"/>
        <end position="23"/>
    </location>
</feature>
<evidence type="ECO:0000256" key="1">
    <source>
        <dbReference type="SAM" id="SignalP"/>
    </source>
</evidence>
<name>A0A212CUD2_CEREH</name>
<evidence type="ECO:0000313" key="3">
    <source>
        <dbReference type="Proteomes" id="UP000242450"/>
    </source>
</evidence>
<keyword evidence="3" id="KW-1185">Reference proteome</keyword>
<evidence type="ECO:0000313" key="2">
    <source>
        <dbReference type="EMBL" id="OWK09600.1"/>
    </source>
</evidence>
<gene>
    <name evidence="2" type="ORF">Celaphus_00006261</name>
</gene>
<keyword evidence="1" id="KW-0732">Signal</keyword>
<accession>A0A212CUD2</accession>
<feature type="chain" id="PRO_5012194275" evidence="1">
    <location>
        <begin position="24"/>
        <end position="41"/>
    </location>
</feature>
<comment type="caution">
    <text evidence="2">The sequence shown here is derived from an EMBL/GenBank/DDBJ whole genome shotgun (WGS) entry which is preliminary data.</text>
</comment>
<dbReference type="AlphaFoldDB" id="A0A212CUD2"/>